<feature type="compositionally biased region" description="Polar residues" evidence="1">
    <location>
        <begin position="262"/>
        <end position="304"/>
    </location>
</feature>
<dbReference type="SUPFAM" id="SSF53474">
    <property type="entry name" value="alpha/beta-Hydrolases"/>
    <property type="match status" value="1"/>
</dbReference>
<feature type="compositionally biased region" description="Basic and acidic residues" evidence="1">
    <location>
        <begin position="485"/>
        <end position="496"/>
    </location>
</feature>
<dbReference type="InterPro" id="IPR000073">
    <property type="entry name" value="AB_hydrolase_1"/>
</dbReference>
<reference evidence="3" key="2">
    <citation type="submission" date="2020-11" db="EMBL/GenBank/DDBJ databases">
        <title>Whole genome sequencing of Colletotrichum sp.</title>
        <authorList>
            <person name="Li H."/>
        </authorList>
    </citation>
    <scope>NUCLEOTIDE SEQUENCE</scope>
    <source>
        <strain evidence="3">CkLH20</strain>
    </source>
</reference>
<feature type="region of interest" description="Disordered" evidence="1">
    <location>
        <begin position="409"/>
        <end position="466"/>
    </location>
</feature>
<feature type="compositionally biased region" description="Acidic residues" evidence="1">
    <location>
        <begin position="715"/>
        <end position="727"/>
    </location>
</feature>
<feature type="compositionally biased region" description="Pro residues" evidence="1">
    <location>
        <begin position="743"/>
        <end position="766"/>
    </location>
</feature>
<accession>A0A9P6ID57</accession>
<dbReference type="CDD" id="cd06503">
    <property type="entry name" value="ATP-synt_Fo_b"/>
    <property type="match status" value="1"/>
</dbReference>
<proteinExistence type="predicted"/>
<feature type="compositionally biased region" description="Pro residues" evidence="1">
    <location>
        <begin position="567"/>
        <end position="579"/>
    </location>
</feature>
<protein>
    <recommendedName>
        <fullName evidence="2">AB hydrolase-1 domain-containing protein</fullName>
    </recommendedName>
</protein>
<dbReference type="GeneID" id="62157175"/>
<dbReference type="OrthoDB" id="3248508at2759"/>
<reference evidence="3" key="1">
    <citation type="submission" date="2020-03" db="EMBL/GenBank/DDBJ databases">
        <authorList>
            <person name="He L."/>
        </authorList>
    </citation>
    <scope>NUCLEOTIDE SEQUENCE</scope>
    <source>
        <strain evidence="3">CkLH20</strain>
    </source>
</reference>
<dbReference type="Pfam" id="PF12697">
    <property type="entry name" value="Abhydrolase_6"/>
    <property type="match status" value="1"/>
</dbReference>
<dbReference type="RefSeq" id="XP_038750693.1">
    <property type="nucleotide sequence ID" value="XM_038884101.1"/>
</dbReference>
<dbReference type="PANTHER" id="PTHR47842">
    <property type="entry name" value="EXPRESSED PROTEIN"/>
    <property type="match status" value="1"/>
</dbReference>
<feature type="compositionally biased region" description="Low complexity" evidence="1">
    <location>
        <begin position="775"/>
        <end position="798"/>
    </location>
</feature>
<feature type="region of interest" description="Disordered" evidence="1">
    <location>
        <begin position="485"/>
        <end position="817"/>
    </location>
</feature>
<feature type="compositionally biased region" description="Basic and acidic residues" evidence="1">
    <location>
        <begin position="608"/>
        <end position="622"/>
    </location>
</feature>
<evidence type="ECO:0000313" key="4">
    <source>
        <dbReference type="Proteomes" id="UP000781932"/>
    </source>
</evidence>
<evidence type="ECO:0000313" key="3">
    <source>
        <dbReference type="EMBL" id="KAF9881232.1"/>
    </source>
</evidence>
<sequence>MGGTRPDVMNHHQYDEPSSSSAPPPPYSVSAPGSGSFTGSFDGSVSSSLHPPAPTSSHGASGLTPEKASHNSPYGGVLDSKRHMADPRSSSAQSLAPSINDRDNDARRTLLIIYVHGFYGNESSFRSFPAHVHNYLKDALAETHAVHSKIYPRYKTYKAIDVARDNFSQWLEPHESDKTDVVLVGHSMGGILAGEVALMPNRHPYRRQPFKHRILGTISLDSPFLGLHPGIVVAGIASLFRPASPTEEAHDQLDASAAHLSPGNSAFNSPNPSMSNLESTPSLGEQLSPQPSVAPSIASSNDAPPNTDPWFNPPFWNDSKFKDRSFMKRLGHFAKKHRAEGVWDATKNHVMSHLEYGGCLADYPGLNARYNKLRALEDVDPLQHLKGNNQGSNPNQSASARVRFVNYYTLSSGRPKKPKSPKSPESPRSPDQDLPTGPMSTLDINSQLSPHGSSTPRISVEGSDNEEVEILSSIEAVDRKLSTLHEERQAESDNAKKAQISGTLEQQSDTKGKGKEPKGKEKEVLDHEEATDGPSEDKGKEDKPASEEETTPESAPSPDTPADMELPPIPDLPEQPTPPDLDKYTDKDARKQAEKEGKRAQKAYEQAVKSRDKAIKERQKLVEKRRKKAEKEALKEAQQLEKEQKKKRQEEEADQKKTREELQRDVEAAQRRAEAAQRELEAAQRQAEAVQRDTDAAQRQQPAHKPKPVGKPAEPEADEYEEPEEDTGPLTQVEPRPISQDGPPAPAPAPAAPPQPKSAPPLPPRMPSTSASSLATGPASSAASIATAQTGTPGTKAPPAGPQKPKKERKFCTLPRKANGRRDEAWVPIYMEGMDEVGAHCGLFVPGPHYDRLIGDVGERILGWVQDDMTARAILEMS</sequence>
<feature type="compositionally biased region" description="Polar residues" evidence="1">
    <location>
        <begin position="438"/>
        <end position="457"/>
    </location>
</feature>
<dbReference type="Gene3D" id="3.40.50.1820">
    <property type="entry name" value="alpha/beta hydrolase"/>
    <property type="match status" value="1"/>
</dbReference>
<feature type="compositionally biased region" description="Low complexity" evidence="1">
    <location>
        <begin position="552"/>
        <end position="563"/>
    </location>
</feature>
<dbReference type="PANTHER" id="PTHR47842:SF3">
    <property type="entry name" value="DUF676 DOMAIN-CONTAINING PROTEIN"/>
    <property type="match status" value="1"/>
</dbReference>
<name>A0A9P6ID57_9PEZI</name>
<feature type="region of interest" description="Disordered" evidence="1">
    <location>
        <begin position="1"/>
        <end position="101"/>
    </location>
</feature>
<organism evidence="3 4">
    <name type="scientific">Colletotrichum karsti</name>
    <dbReference type="NCBI Taxonomy" id="1095194"/>
    <lineage>
        <taxon>Eukaryota</taxon>
        <taxon>Fungi</taxon>
        <taxon>Dikarya</taxon>
        <taxon>Ascomycota</taxon>
        <taxon>Pezizomycotina</taxon>
        <taxon>Sordariomycetes</taxon>
        <taxon>Hypocreomycetidae</taxon>
        <taxon>Glomerellales</taxon>
        <taxon>Glomerellaceae</taxon>
        <taxon>Colletotrichum</taxon>
        <taxon>Colletotrichum boninense species complex</taxon>
    </lineage>
</organism>
<feature type="compositionally biased region" description="Basic and acidic residues" evidence="1">
    <location>
        <begin position="508"/>
        <end position="546"/>
    </location>
</feature>
<feature type="compositionally biased region" description="Low complexity" evidence="1">
    <location>
        <begin position="28"/>
        <end position="48"/>
    </location>
</feature>
<feature type="compositionally biased region" description="Polar residues" evidence="1">
    <location>
        <begin position="88"/>
        <end position="97"/>
    </location>
</feature>
<evidence type="ECO:0000259" key="2">
    <source>
        <dbReference type="Pfam" id="PF12697"/>
    </source>
</evidence>
<evidence type="ECO:0000256" key="1">
    <source>
        <dbReference type="SAM" id="MobiDB-lite"/>
    </source>
</evidence>
<gene>
    <name evidence="3" type="ORF">CkaCkLH20_01382</name>
</gene>
<feature type="domain" description="AB hydrolase-1" evidence="2">
    <location>
        <begin position="112"/>
        <end position="295"/>
    </location>
</feature>
<feature type="region of interest" description="Disordered" evidence="1">
    <location>
        <begin position="258"/>
        <end position="311"/>
    </location>
</feature>
<dbReference type="AlphaFoldDB" id="A0A9P6ID57"/>
<dbReference type="Proteomes" id="UP000781932">
    <property type="component" value="Unassembled WGS sequence"/>
</dbReference>
<comment type="caution">
    <text evidence="3">The sequence shown here is derived from an EMBL/GenBank/DDBJ whole genome shotgun (WGS) entry which is preliminary data.</text>
</comment>
<feature type="compositionally biased region" description="Basic and acidic residues" evidence="1">
    <location>
        <begin position="629"/>
        <end position="682"/>
    </location>
</feature>
<keyword evidence="4" id="KW-1185">Reference proteome</keyword>
<feature type="compositionally biased region" description="Basic and acidic residues" evidence="1">
    <location>
        <begin position="580"/>
        <end position="599"/>
    </location>
</feature>
<dbReference type="EMBL" id="JAATWM020000003">
    <property type="protein sequence ID" value="KAF9881232.1"/>
    <property type="molecule type" value="Genomic_DNA"/>
</dbReference>
<dbReference type="InterPro" id="IPR029058">
    <property type="entry name" value="AB_hydrolase_fold"/>
</dbReference>